<dbReference type="SUPFAM" id="SSF57667">
    <property type="entry name" value="beta-beta-alpha zinc fingers"/>
    <property type="match status" value="1"/>
</dbReference>
<feature type="non-terminal residue" evidence="9">
    <location>
        <position position="107"/>
    </location>
</feature>
<proteinExistence type="predicted"/>
<evidence type="ECO:0000256" key="5">
    <source>
        <dbReference type="ARBA" id="ARBA00022833"/>
    </source>
</evidence>
<evidence type="ECO:0000259" key="8">
    <source>
        <dbReference type="PROSITE" id="PS50157"/>
    </source>
</evidence>
<dbReference type="PROSITE" id="PS50157">
    <property type="entry name" value="ZINC_FINGER_C2H2_2"/>
    <property type="match status" value="2"/>
</dbReference>
<gene>
    <name evidence="9" type="primary">ORF21261</name>
</gene>
<feature type="non-terminal residue" evidence="9">
    <location>
        <position position="1"/>
    </location>
</feature>
<name>A0A0B6YCA1_9EUPU</name>
<dbReference type="AlphaFoldDB" id="A0A0B6YCA1"/>
<dbReference type="InterPro" id="IPR050331">
    <property type="entry name" value="Zinc_finger"/>
</dbReference>
<keyword evidence="5" id="KW-0862">Zinc</keyword>
<dbReference type="InterPro" id="IPR013087">
    <property type="entry name" value="Znf_C2H2_type"/>
</dbReference>
<dbReference type="GO" id="GO:0010468">
    <property type="term" value="P:regulation of gene expression"/>
    <property type="evidence" value="ECO:0007669"/>
    <property type="project" value="TreeGrafter"/>
</dbReference>
<dbReference type="PANTHER" id="PTHR16515">
    <property type="entry name" value="PR DOMAIN ZINC FINGER PROTEIN"/>
    <property type="match status" value="1"/>
</dbReference>
<comment type="subcellular location">
    <subcellularLocation>
        <location evidence="1">Nucleus</location>
    </subcellularLocation>
</comment>
<keyword evidence="6" id="KW-0539">Nucleus</keyword>
<feature type="domain" description="C2H2-type" evidence="8">
    <location>
        <begin position="50"/>
        <end position="68"/>
    </location>
</feature>
<dbReference type="GO" id="GO:0032502">
    <property type="term" value="P:developmental process"/>
    <property type="evidence" value="ECO:0007669"/>
    <property type="project" value="UniProtKB-ARBA"/>
</dbReference>
<keyword evidence="3" id="KW-0677">Repeat</keyword>
<reference evidence="9" key="1">
    <citation type="submission" date="2014-12" db="EMBL/GenBank/DDBJ databases">
        <title>Insight into the proteome of Arion vulgaris.</title>
        <authorList>
            <person name="Aradska J."/>
            <person name="Bulat T."/>
            <person name="Smidak R."/>
            <person name="Sarate P."/>
            <person name="Gangsoo J."/>
            <person name="Sialana F."/>
            <person name="Bilban M."/>
            <person name="Lubec G."/>
        </authorList>
    </citation>
    <scope>NUCLEOTIDE SEQUENCE</scope>
    <source>
        <tissue evidence="9">Skin</tissue>
    </source>
</reference>
<evidence type="ECO:0000256" key="4">
    <source>
        <dbReference type="ARBA" id="ARBA00022771"/>
    </source>
</evidence>
<evidence type="ECO:0000256" key="2">
    <source>
        <dbReference type="ARBA" id="ARBA00022723"/>
    </source>
</evidence>
<evidence type="ECO:0000256" key="1">
    <source>
        <dbReference type="ARBA" id="ARBA00004123"/>
    </source>
</evidence>
<dbReference type="Gene3D" id="3.30.160.60">
    <property type="entry name" value="Classic Zinc Finger"/>
    <property type="match status" value="2"/>
</dbReference>
<organism evidence="9">
    <name type="scientific">Arion vulgaris</name>
    <dbReference type="NCBI Taxonomy" id="1028688"/>
    <lineage>
        <taxon>Eukaryota</taxon>
        <taxon>Metazoa</taxon>
        <taxon>Spiralia</taxon>
        <taxon>Lophotrochozoa</taxon>
        <taxon>Mollusca</taxon>
        <taxon>Gastropoda</taxon>
        <taxon>Heterobranchia</taxon>
        <taxon>Euthyneura</taxon>
        <taxon>Panpulmonata</taxon>
        <taxon>Eupulmonata</taxon>
        <taxon>Stylommatophora</taxon>
        <taxon>Helicina</taxon>
        <taxon>Arionoidea</taxon>
        <taxon>Arionidae</taxon>
        <taxon>Arion</taxon>
    </lineage>
</organism>
<keyword evidence="4 7" id="KW-0863">Zinc-finger</keyword>
<feature type="domain" description="C2H2-type" evidence="8">
    <location>
        <begin position="22"/>
        <end position="49"/>
    </location>
</feature>
<dbReference type="InterPro" id="IPR036236">
    <property type="entry name" value="Znf_C2H2_sf"/>
</dbReference>
<dbReference type="GO" id="GO:0008270">
    <property type="term" value="F:zinc ion binding"/>
    <property type="evidence" value="ECO:0007669"/>
    <property type="project" value="UniProtKB-KW"/>
</dbReference>
<dbReference type="SMART" id="SM00355">
    <property type="entry name" value="ZnF_C2H2"/>
    <property type="match status" value="2"/>
</dbReference>
<protein>
    <recommendedName>
        <fullName evidence="8">C2H2-type domain-containing protein</fullName>
    </recommendedName>
</protein>
<sequence>ERFTRAFTRRQHELQHTKQNKIQCVHCDKVFYKQQVYKQHLKIHNNERKYVCTHCSKAFRTKANLTRHGPTCKQQKCVVIQPPPLLASQIQADDFLHSSHSKVSLSV</sequence>
<evidence type="ECO:0000313" key="9">
    <source>
        <dbReference type="EMBL" id="CEK53799.1"/>
    </source>
</evidence>
<dbReference type="PROSITE" id="PS00028">
    <property type="entry name" value="ZINC_FINGER_C2H2_1"/>
    <property type="match status" value="1"/>
</dbReference>
<dbReference type="GO" id="GO:0005634">
    <property type="term" value="C:nucleus"/>
    <property type="evidence" value="ECO:0007669"/>
    <property type="project" value="UniProtKB-SubCell"/>
</dbReference>
<accession>A0A0B6YCA1</accession>
<evidence type="ECO:0000256" key="3">
    <source>
        <dbReference type="ARBA" id="ARBA00022737"/>
    </source>
</evidence>
<dbReference type="FunFam" id="3.30.160.60:FF:000202">
    <property type="entry name" value="Zinc finger protein 574"/>
    <property type="match status" value="1"/>
</dbReference>
<dbReference type="Pfam" id="PF00096">
    <property type="entry name" value="zf-C2H2"/>
    <property type="match status" value="2"/>
</dbReference>
<evidence type="ECO:0000256" key="6">
    <source>
        <dbReference type="ARBA" id="ARBA00023242"/>
    </source>
</evidence>
<keyword evidence="2" id="KW-0479">Metal-binding</keyword>
<dbReference type="PANTHER" id="PTHR16515:SF49">
    <property type="entry name" value="GASTRULA ZINC FINGER PROTEIN XLCGF49.1-LIKE-RELATED"/>
    <property type="match status" value="1"/>
</dbReference>
<dbReference type="EMBL" id="HACG01006934">
    <property type="protein sequence ID" value="CEK53799.1"/>
    <property type="molecule type" value="Transcribed_RNA"/>
</dbReference>
<evidence type="ECO:0000256" key="7">
    <source>
        <dbReference type="PROSITE-ProRule" id="PRU00042"/>
    </source>
</evidence>